<feature type="coiled-coil region" evidence="1">
    <location>
        <begin position="23"/>
        <end position="88"/>
    </location>
</feature>
<keyword evidence="1" id="KW-0175">Coiled coil</keyword>
<evidence type="ECO:0000256" key="1">
    <source>
        <dbReference type="SAM" id="Coils"/>
    </source>
</evidence>
<accession>A0A0F9S0Q6</accession>
<dbReference type="AlphaFoldDB" id="A0A0F9S0Q6"/>
<proteinExistence type="predicted"/>
<feature type="compositionally biased region" description="Acidic residues" evidence="2">
    <location>
        <begin position="123"/>
        <end position="145"/>
    </location>
</feature>
<evidence type="ECO:0000313" key="3">
    <source>
        <dbReference type="EMBL" id="KKN22938.1"/>
    </source>
</evidence>
<feature type="region of interest" description="Disordered" evidence="2">
    <location>
        <begin position="93"/>
        <end position="145"/>
    </location>
</feature>
<evidence type="ECO:0000256" key="2">
    <source>
        <dbReference type="SAM" id="MobiDB-lite"/>
    </source>
</evidence>
<protein>
    <submittedName>
        <fullName evidence="3">Uncharacterized protein</fullName>
    </submittedName>
</protein>
<name>A0A0F9S0Q6_9ZZZZ</name>
<organism evidence="3">
    <name type="scientific">marine sediment metagenome</name>
    <dbReference type="NCBI Taxonomy" id="412755"/>
    <lineage>
        <taxon>unclassified sequences</taxon>
        <taxon>metagenomes</taxon>
        <taxon>ecological metagenomes</taxon>
    </lineage>
</organism>
<dbReference type="EMBL" id="LAZR01003017">
    <property type="protein sequence ID" value="KKN22938.1"/>
    <property type="molecule type" value="Genomic_DNA"/>
</dbReference>
<gene>
    <name evidence="3" type="ORF">LCGC14_0910130</name>
</gene>
<reference evidence="3" key="1">
    <citation type="journal article" date="2015" name="Nature">
        <title>Complex archaea that bridge the gap between prokaryotes and eukaryotes.</title>
        <authorList>
            <person name="Spang A."/>
            <person name="Saw J.H."/>
            <person name="Jorgensen S.L."/>
            <person name="Zaremba-Niedzwiedzka K."/>
            <person name="Martijn J."/>
            <person name="Lind A.E."/>
            <person name="van Eijk R."/>
            <person name="Schleper C."/>
            <person name="Guy L."/>
            <person name="Ettema T.J."/>
        </authorList>
    </citation>
    <scope>NUCLEOTIDE SEQUENCE</scope>
</reference>
<sequence length="145" mass="16375">MSKKDRRQILEGLASRIDPTEHAQHLEEQLKQLKSRASQVMVAVQQIEDDPHGPEVEKAQVDDGYQQLESLLWRIKDTEERLEGMTQAHVTSIAGLNRTQKRNAEQQATKIKVAKPSKRDISDDLSNDDDSTTDESDDPTVPSDD</sequence>
<comment type="caution">
    <text evidence="3">The sequence shown here is derived from an EMBL/GenBank/DDBJ whole genome shotgun (WGS) entry which is preliminary data.</text>
</comment>